<keyword evidence="5" id="KW-1185">Reference proteome</keyword>
<evidence type="ECO:0000256" key="1">
    <source>
        <dbReference type="SAM" id="Phobius"/>
    </source>
</evidence>
<name>A0ABX0I3W0_9FLAO</name>
<dbReference type="InterPro" id="IPR036890">
    <property type="entry name" value="HATPase_C_sf"/>
</dbReference>
<gene>
    <name evidence="4" type="ORF">G4D72_01365</name>
</gene>
<feature type="transmembrane region" description="Helical" evidence="1">
    <location>
        <begin position="701"/>
        <end position="718"/>
    </location>
</feature>
<comment type="caution">
    <text evidence="4">The sequence shown here is derived from an EMBL/GenBank/DDBJ whole genome shotgun (WGS) entry which is preliminary data.</text>
</comment>
<proteinExistence type="predicted"/>
<feature type="signal peptide" evidence="2">
    <location>
        <begin position="1"/>
        <end position="21"/>
    </location>
</feature>
<feature type="chain" id="PRO_5046560748" description="Signal transduction histidine kinase internal region domain-containing protein" evidence="2">
    <location>
        <begin position="22"/>
        <end position="955"/>
    </location>
</feature>
<keyword evidence="2" id="KW-0732">Signal</keyword>
<dbReference type="InterPro" id="IPR015943">
    <property type="entry name" value="WD40/YVTN_repeat-like_dom_sf"/>
</dbReference>
<sequence>MKNKYLSFLFLLFLMVGSNLFGQNPYFNKIDKSVGLPSNTIYDITQDKKGFIWFATNEGICKYDGVSFTNLNTEKVTSKAGSSLVVGKNNKIFYCNFDGYIYYEKNKVLEPLPQNEPLGYNPICILNDFLLTTEKNNIVVYHTKTLQLVKKIPFNHSTFITATKGNNCYYILSDYLYCIDASLQLKKINLPEELKNNSEAKLIKYGGNKLYFFNKYQKKYFVYSANSFQKYDLPIDQDIIQNVSFVDDKIWLCTTNGIFKLNDENKVEHLFENYNISYFFKDSFKHYWICTLTEGVLLIPNFNTKIIPFPENITQFTRFQNDLLVSTEKNSIYSFQIDQNTSKKIIKNTDNHEIYLLKKVNDYYFSTSSKFRIYDAKMRLISEKKLAVKNIIAIDKKYFAVAASGFCGIFCFNEKLKSEWDEFYKNRKKEKDILNEVRIESNIKAKSIAYNTYNKTIYVSTNLGVISQTFRNKKTIFYKNKPLYINNLIAYKNLIFGINANGKLLQFNEKNKVTESTITHEEISKLKRIGTNLYLITKKNIIRYNLINKSKILVLTNNQEFDVADIEETKTQLLFATKKGIISKNLKDLNSEHNQFFLLNNITINGLVYDTFPTSLTHNQNNIKLNFSILNYNNNYTNPISYKINNNNWYSLENNSRNLILNELPPGNYSLKFKVYNSFTKKNDVLHYHFEIKYPFWKKPLFVIAVLTLFFGIGYFIVKNHIKKINQRNKEKLEKINLESELSKSKLTAIKSQMNPHFFFNALNTIQSYILTSDNKKALFYLKKFSVLTRNILEYSEKETICLKEEINTLGLYLEIEKARFNEEDFIFEIHTTQPDISENIKIPAMLIQPYIENAIKHGLLHKKGLKKLIISLTLKKNYLTIRIEDNGIGRKKSMELNLLKKGKPTSFATQAMNNRIELLNKNKSEKISIDYTDKETSTFDENGTIVTIKIPINL</sequence>
<dbReference type="PANTHER" id="PTHR34220:SF7">
    <property type="entry name" value="SENSOR HISTIDINE KINASE YPDA"/>
    <property type="match status" value="1"/>
</dbReference>
<accession>A0ABX0I3W0</accession>
<dbReference type="SUPFAM" id="SSF50998">
    <property type="entry name" value="Quinoprotein alcohol dehydrogenase-like"/>
    <property type="match status" value="1"/>
</dbReference>
<dbReference type="InterPro" id="IPR011110">
    <property type="entry name" value="Reg_prop"/>
</dbReference>
<dbReference type="Gene3D" id="2.130.10.10">
    <property type="entry name" value="YVTN repeat-like/Quinoprotein amine dehydrogenase"/>
    <property type="match status" value="1"/>
</dbReference>
<dbReference type="Gene3D" id="3.30.565.10">
    <property type="entry name" value="Histidine kinase-like ATPase, C-terminal domain"/>
    <property type="match status" value="1"/>
</dbReference>
<dbReference type="Proteomes" id="UP000800984">
    <property type="component" value="Unassembled WGS sequence"/>
</dbReference>
<dbReference type="InterPro" id="IPR013783">
    <property type="entry name" value="Ig-like_fold"/>
</dbReference>
<feature type="domain" description="Signal transduction histidine kinase internal region" evidence="3">
    <location>
        <begin position="746"/>
        <end position="823"/>
    </location>
</feature>
<keyword evidence="1" id="KW-1133">Transmembrane helix</keyword>
<evidence type="ECO:0000256" key="2">
    <source>
        <dbReference type="SAM" id="SignalP"/>
    </source>
</evidence>
<evidence type="ECO:0000259" key="3">
    <source>
        <dbReference type="Pfam" id="PF06580"/>
    </source>
</evidence>
<dbReference type="Pfam" id="PF07494">
    <property type="entry name" value="Reg_prop"/>
    <property type="match status" value="1"/>
</dbReference>
<dbReference type="Gene3D" id="2.60.40.10">
    <property type="entry name" value="Immunoglobulins"/>
    <property type="match status" value="1"/>
</dbReference>
<evidence type="ECO:0000313" key="5">
    <source>
        <dbReference type="Proteomes" id="UP000800984"/>
    </source>
</evidence>
<evidence type="ECO:0000313" key="4">
    <source>
        <dbReference type="EMBL" id="NHM00755.1"/>
    </source>
</evidence>
<protein>
    <recommendedName>
        <fullName evidence="3">Signal transduction histidine kinase internal region domain-containing protein</fullName>
    </recommendedName>
</protein>
<dbReference type="InterPro" id="IPR011047">
    <property type="entry name" value="Quinoprotein_ADH-like_sf"/>
</dbReference>
<dbReference type="InterPro" id="IPR050640">
    <property type="entry name" value="Bact_2-comp_sensor_kinase"/>
</dbReference>
<reference evidence="4 5" key="1">
    <citation type="submission" date="2020-02" db="EMBL/GenBank/DDBJ databases">
        <authorList>
            <person name="Chen W.-M."/>
        </authorList>
    </citation>
    <scope>NUCLEOTIDE SEQUENCE [LARGE SCALE GENOMIC DNA]</scope>
    <source>
        <strain evidence="4 5">KDG-16</strain>
    </source>
</reference>
<dbReference type="EMBL" id="JAAJBT010000001">
    <property type="protein sequence ID" value="NHM00755.1"/>
    <property type="molecule type" value="Genomic_DNA"/>
</dbReference>
<keyword evidence="1" id="KW-0812">Transmembrane</keyword>
<dbReference type="Pfam" id="PF06580">
    <property type="entry name" value="His_kinase"/>
    <property type="match status" value="1"/>
</dbReference>
<organism evidence="4 5">
    <name type="scientific">Flavobacterium difficile</name>
    <dbReference type="NCBI Taxonomy" id="2709659"/>
    <lineage>
        <taxon>Bacteria</taxon>
        <taxon>Pseudomonadati</taxon>
        <taxon>Bacteroidota</taxon>
        <taxon>Flavobacteriia</taxon>
        <taxon>Flavobacteriales</taxon>
        <taxon>Flavobacteriaceae</taxon>
        <taxon>Flavobacterium</taxon>
    </lineage>
</organism>
<dbReference type="InterPro" id="IPR010559">
    <property type="entry name" value="Sig_transdc_His_kin_internal"/>
</dbReference>
<keyword evidence="1" id="KW-0472">Membrane</keyword>
<dbReference type="PANTHER" id="PTHR34220">
    <property type="entry name" value="SENSOR HISTIDINE KINASE YPDA"/>
    <property type="match status" value="1"/>
</dbReference>
<dbReference type="RefSeq" id="WP_166075790.1">
    <property type="nucleotide sequence ID" value="NZ_JAAJBT010000001.1"/>
</dbReference>
<dbReference type="SUPFAM" id="SSF55874">
    <property type="entry name" value="ATPase domain of HSP90 chaperone/DNA topoisomerase II/histidine kinase"/>
    <property type="match status" value="1"/>
</dbReference>